<organism evidence="1 2">
    <name type="scientific">Rosa chinensis</name>
    <name type="common">China rose</name>
    <dbReference type="NCBI Taxonomy" id="74649"/>
    <lineage>
        <taxon>Eukaryota</taxon>
        <taxon>Viridiplantae</taxon>
        <taxon>Streptophyta</taxon>
        <taxon>Embryophyta</taxon>
        <taxon>Tracheophyta</taxon>
        <taxon>Spermatophyta</taxon>
        <taxon>Magnoliopsida</taxon>
        <taxon>eudicotyledons</taxon>
        <taxon>Gunneridae</taxon>
        <taxon>Pentapetalae</taxon>
        <taxon>rosids</taxon>
        <taxon>fabids</taxon>
        <taxon>Rosales</taxon>
        <taxon>Rosaceae</taxon>
        <taxon>Rosoideae</taxon>
        <taxon>Rosoideae incertae sedis</taxon>
        <taxon>Rosa</taxon>
    </lineage>
</organism>
<dbReference type="Proteomes" id="UP000238479">
    <property type="component" value="Chromosome 2"/>
</dbReference>
<dbReference type="AlphaFoldDB" id="A0A2P6RVB6"/>
<name>A0A2P6RVB6_ROSCH</name>
<proteinExistence type="predicted"/>
<comment type="caution">
    <text evidence="1">The sequence shown here is derived from an EMBL/GenBank/DDBJ whole genome shotgun (WGS) entry which is preliminary data.</text>
</comment>
<evidence type="ECO:0000313" key="1">
    <source>
        <dbReference type="EMBL" id="PRQ50368.1"/>
    </source>
</evidence>
<protein>
    <submittedName>
        <fullName evidence="1">Uncharacterized protein</fullName>
    </submittedName>
</protein>
<sequence length="147" mass="16284">MALSVGGATNMARGIASLSLSTFTSSVPCSPILAVTFPSRAIIWIRMSRSIPKIRVLLLAPSLRGATIIGFRNMLCFHGSRIIVLHKDIVMLFSDIYSSNELMKPCDPSCIYIDSIVLSNHQCRDGEGRESLLNQHRICDLFTTEFH</sequence>
<accession>A0A2P6RVB6</accession>
<dbReference type="EMBL" id="PDCK01000040">
    <property type="protein sequence ID" value="PRQ50368.1"/>
    <property type="molecule type" value="Genomic_DNA"/>
</dbReference>
<keyword evidence="2" id="KW-1185">Reference proteome</keyword>
<dbReference type="Gramene" id="PRQ50368">
    <property type="protein sequence ID" value="PRQ50368"/>
    <property type="gene ID" value="RchiOBHm_Chr2g0132411"/>
</dbReference>
<reference evidence="1 2" key="1">
    <citation type="journal article" date="2018" name="Nat. Genet.">
        <title>The Rosa genome provides new insights in the design of modern roses.</title>
        <authorList>
            <person name="Bendahmane M."/>
        </authorList>
    </citation>
    <scope>NUCLEOTIDE SEQUENCE [LARGE SCALE GENOMIC DNA]</scope>
    <source>
        <strain evidence="2">cv. Old Blush</strain>
    </source>
</reference>
<evidence type="ECO:0000313" key="2">
    <source>
        <dbReference type="Proteomes" id="UP000238479"/>
    </source>
</evidence>
<gene>
    <name evidence="1" type="ORF">RchiOBHm_Chr2g0132411</name>
</gene>